<keyword evidence="2" id="KW-0808">Transferase</keyword>
<dbReference type="AlphaFoldDB" id="A0A4T0B6T9"/>
<dbReference type="GO" id="GO:0008265">
    <property type="term" value="F:molybdenum cofactor sulfurtransferase activity"/>
    <property type="evidence" value="ECO:0007669"/>
    <property type="project" value="TreeGrafter"/>
</dbReference>
<name>A0A4T0B6T9_AURPU</name>
<accession>A0A4T0B6T9</accession>
<feature type="domain" description="Aminotransferase class V" evidence="1">
    <location>
        <begin position="17"/>
        <end position="342"/>
    </location>
</feature>
<dbReference type="EMBL" id="QZBZ01000465">
    <property type="protein sequence ID" value="TIA29243.1"/>
    <property type="molecule type" value="Genomic_DNA"/>
</dbReference>
<dbReference type="Gene3D" id="3.40.640.10">
    <property type="entry name" value="Type I PLP-dependent aspartate aminotransferase-like (Major domain)"/>
    <property type="match status" value="1"/>
</dbReference>
<dbReference type="GO" id="GO:0043545">
    <property type="term" value="P:molybdopterin cofactor metabolic process"/>
    <property type="evidence" value="ECO:0007669"/>
    <property type="project" value="TreeGrafter"/>
</dbReference>
<protein>
    <submittedName>
        <fullName evidence="2">PLP-dependent transferase</fullName>
    </submittedName>
</protein>
<proteinExistence type="predicted"/>
<dbReference type="SUPFAM" id="SSF53383">
    <property type="entry name" value="PLP-dependent transferases"/>
    <property type="match status" value="1"/>
</dbReference>
<reference evidence="2 3" key="1">
    <citation type="submission" date="2018-10" db="EMBL/GenBank/DDBJ databases">
        <title>Fifty Aureobasidium pullulans genomes reveal a recombining polyextremotolerant generalist.</title>
        <authorList>
            <person name="Gostincar C."/>
            <person name="Turk M."/>
            <person name="Zajc J."/>
            <person name="Gunde-Cimerman N."/>
        </authorList>
    </citation>
    <scope>NUCLEOTIDE SEQUENCE [LARGE SCALE GENOMIC DNA]</scope>
    <source>
        <strain evidence="2 3">EXF-1645</strain>
    </source>
</reference>
<dbReference type="InterPro" id="IPR000192">
    <property type="entry name" value="Aminotrans_V_dom"/>
</dbReference>
<dbReference type="InterPro" id="IPR015421">
    <property type="entry name" value="PyrdxlP-dep_Trfase_major"/>
</dbReference>
<dbReference type="PANTHER" id="PTHR14237">
    <property type="entry name" value="MOLYBDOPTERIN COFACTOR SULFURASE MOSC"/>
    <property type="match status" value="1"/>
</dbReference>
<dbReference type="InterPro" id="IPR015424">
    <property type="entry name" value="PyrdxlP-dep_Trfase"/>
</dbReference>
<dbReference type="Proteomes" id="UP000308724">
    <property type="component" value="Unassembled WGS sequence"/>
</dbReference>
<comment type="caution">
    <text evidence="2">The sequence shown here is derived from an EMBL/GenBank/DDBJ whole genome shotgun (WGS) entry which is preliminary data.</text>
</comment>
<organism evidence="2 3">
    <name type="scientific">Aureobasidium pullulans</name>
    <name type="common">Black yeast</name>
    <name type="synonym">Pullularia pullulans</name>
    <dbReference type="NCBI Taxonomy" id="5580"/>
    <lineage>
        <taxon>Eukaryota</taxon>
        <taxon>Fungi</taxon>
        <taxon>Dikarya</taxon>
        <taxon>Ascomycota</taxon>
        <taxon>Pezizomycotina</taxon>
        <taxon>Dothideomycetes</taxon>
        <taxon>Dothideomycetidae</taxon>
        <taxon>Dothideales</taxon>
        <taxon>Saccotheciaceae</taxon>
        <taxon>Aureobasidium</taxon>
    </lineage>
</organism>
<gene>
    <name evidence="2" type="ORF">D6C78_10330</name>
</gene>
<dbReference type="PANTHER" id="PTHR14237:SF80">
    <property type="entry name" value="MOLYBDENUM COFACTOR SULFURASE"/>
    <property type="match status" value="1"/>
</dbReference>
<sequence>MLAKQMNSNRPPLKDVIYLDSAGAPLFLPELIDRVHEDLKCNIYANPHSNSGPAQAVANDIQSVREQILDFFGANREDWDVVFVANATAAIKLTADCFRDYAEDSGKEFWYGYHRDSHTSLVGARELAKARGKGRKAKGKANRCFVQDGDIDKWILQSSEHGQHSGRVSLLAYPGQSNMTGRRLPSHWPDLVRRETDKTSEIYTLLDAAALASTSFLDLSDISTSPDFVAVSFYKISGYPQLGALIVQRRSVGPLLSRRYFGGGTVEMVTTVGESWHAKRTDSPHDALEDGTPATHAIVAVKHAIECYQDKYGTNPMQTIASHTSRLARKMAIELSGLRHVNNKPMVRLYSDCVKIILNCSTFIEG</sequence>
<dbReference type="Pfam" id="PF00266">
    <property type="entry name" value="Aminotran_5"/>
    <property type="match status" value="1"/>
</dbReference>
<evidence type="ECO:0000313" key="3">
    <source>
        <dbReference type="Proteomes" id="UP000308724"/>
    </source>
</evidence>
<evidence type="ECO:0000259" key="1">
    <source>
        <dbReference type="Pfam" id="PF00266"/>
    </source>
</evidence>
<evidence type="ECO:0000313" key="2">
    <source>
        <dbReference type="EMBL" id="TIA29243.1"/>
    </source>
</evidence>